<dbReference type="GeneID" id="90824309"/>
<feature type="region of interest" description="Disordered" evidence="1">
    <location>
        <begin position="96"/>
        <end position="118"/>
    </location>
</feature>
<reference evidence="2" key="1">
    <citation type="submission" date="2013-07" db="EMBL/GenBank/DDBJ databases">
        <authorList>
            <consortium name="The Broad Institute Genome Sequencing Platform"/>
            <person name="Cuomo C."/>
            <person name="Litvintseva A."/>
            <person name="Chen Y."/>
            <person name="Heitman J."/>
            <person name="Sun S."/>
            <person name="Springer D."/>
            <person name="Dromer F."/>
            <person name="Young S.K."/>
            <person name="Zeng Q."/>
            <person name="Gargeya S."/>
            <person name="Fitzgerald M."/>
            <person name="Abouelleil A."/>
            <person name="Alvarado L."/>
            <person name="Berlin A.M."/>
            <person name="Chapman S.B."/>
            <person name="Dewar J."/>
            <person name="Goldberg J."/>
            <person name="Griggs A."/>
            <person name="Gujja S."/>
            <person name="Hansen M."/>
            <person name="Howarth C."/>
            <person name="Imamovic A."/>
            <person name="Larimer J."/>
            <person name="McCowan C."/>
            <person name="Murphy C."/>
            <person name="Pearson M."/>
            <person name="Priest M."/>
            <person name="Roberts A."/>
            <person name="Saif S."/>
            <person name="Shea T."/>
            <person name="Sykes S."/>
            <person name="Wortman J."/>
            <person name="Nusbaum C."/>
            <person name="Birren B."/>
        </authorList>
    </citation>
    <scope>NUCLEOTIDE SEQUENCE</scope>
    <source>
        <strain evidence="2">CBS 10118</strain>
    </source>
</reference>
<evidence type="ECO:0000313" key="2">
    <source>
        <dbReference type="EMBL" id="WVW78510.1"/>
    </source>
</evidence>
<feature type="region of interest" description="Disordered" evidence="1">
    <location>
        <begin position="1"/>
        <end position="22"/>
    </location>
</feature>
<evidence type="ECO:0000313" key="3">
    <source>
        <dbReference type="Proteomes" id="UP000092730"/>
    </source>
</evidence>
<dbReference type="EMBL" id="CP144541">
    <property type="protein sequence ID" value="WVW78510.1"/>
    <property type="molecule type" value="Genomic_DNA"/>
</dbReference>
<dbReference type="KEGG" id="kbi:90824309"/>
<accession>A0AAJ8M5F8</accession>
<dbReference type="RefSeq" id="XP_065725158.1">
    <property type="nucleotide sequence ID" value="XM_065869086.1"/>
</dbReference>
<proteinExistence type="predicted"/>
<feature type="compositionally biased region" description="Basic and acidic residues" evidence="1">
    <location>
        <begin position="61"/>
        <end position="71"/>
    </location>
</feature>
<keyword evidence="3" id="KW-1185">Reference proteome</keyword>
<feature type="region of interest" description="Disordered" evidence="1">
    <location>
        <begin position="40"/>
        <end position="76"/>
    </location>
</feature>
<evidence type="ECO:0000256" key="1">
    <source>
        <dbReference type="SAM" id="MobiDB-lite"/>
    </source>
</evidence>
<gene>
    <name evidence="2" type="ORF">I302_100465</name>
</gene>
<feature type="compositionally biased region" description="Low complexity" evidence="1">
    <location>
        <begin position="47"/>
        <end position="57"/>
    </location>
</feature>
<dbReference type="AlphaFoldDB" id="A0AAJ8M5F8"/>
<protein>
    <submittedName>
        <fullName evidence="2">Uncharacterized protein</fullName>
    </submittedName>
</protein>
<dbReference type="Proteomes" id="UP000092730">
    <property type="component" value="Chromosome 1"/>
</dbReference>
<reference evidence="2" key="2">
    <citation type="submission" date="2024-02" db="EMBL/GenBank/DDBJ databases">
        <title>Comparative genomics of Cryptococcus and Kwoniella reveals pathogenesis evolution and contrasting modes of karyotype evolution via chromosome fusion or intercentromeric recombination.</title>
        <authorList>
            <person name="Coelho M.A."/>
            <person name="David-Palma M."/>
            <person name="Shea T."/>
            <person name="Bowers K."/>
            <person name="McGinley-Smith S."/>
            <person name="Mohammad A.W."/>
            <person name="Gnirke A."/>
            <person name="Yurkov A.M."/>
            <person name="Nowrousian M."/>
            <person name="Sun S."/>
            <person name="Cuomo C.A."/>
            <person name="Heitman J."/>
        </authorList>
    </citation>
    <scope>NUCLEOTIDE SEQUENCE</scope>
    <source>
        <strain evidence="2">CBS 10118</strain>
    </source>
</reference>
<organism evidence="2 3">
    <name type="scientific">Kwoniella bestiolae CBS 10118</name>
    <dbReference type="NCBI Taxonomy" id="1296100"/>
    <lineage>
        <taxon>Eukaryota</taxon>
        <taxon>Fungi</taxon>
        <taxon>Dikarya</taxon>
        <taxon>Basidiomycota</taxon>
        <taxon>Agaricomycotina</taxon>
        <taxon>Tremellomycetes</taxon>
        <taxon>Tremellales</taxon>
        <taxon>Cryptococcaceae</taxon>
        <taxon>Kwoniella</taxon>
    </lineage>
</organism>
<name>A0AAJ8M5F8_9TREE</name>
<sequence length="118" mass="13196">MHQSHLTVNGAEDVDGEKDGKKNKHIYTMSLASLSRHSFHLDKVHDTSTTPTSSSPTTPRPKVEKPEETRTHKMKSRSFADLAEVFGFANNFARPSSRLQDVVSRPKSSASLERRSCE</sequence>